<comment type="caution">
    <text evidence="3">The sequence shown here is derived from an EMBL/GenBank/DDBJ whole genome shotgun (WGS) entry which is preliminary data.</text>
</comment>
<evidence type="ECO:0000259" key="2">
    <source>
        <dbReference type="Pfam" id="PF24855"/>
    </source>
</evidence>
<protein>
    <submittedName>
        <fullName evidence="3">C6 zinc finger domain containing protein</fullName>
    </submittedName>
</protein>
<dbReference type="Pfam" id="PF24855">
    <property type="entry name" value="DUF7729"/>
    <property type="match status" value="1"/>
</dbReference>
<dbReference type="InterPro" id="IPR056146">
    <property type="entry name" value="DUF7729"/>
</dbReference>
<dbReference type="PANTHER" id="PTHR39460:SF1">
    <property type="entry name" value="C6 TRANSCRIPTION FACTOR"/>
    <property type="match status" value="1"/>
</dbReference>
<dbReference type="PANTHER" id="PTHR39460">
    <property type="entry name" value="EXPRESSED PROTEIN"/>
    <property type="match status" value="1"/>
</dbReference>
<gene>
    <name evidence="3" type="ORF">NKR23_g9222</name>
</gene>
<evidence type="ECO:0000313" key="4">
    <source>
        <dbReference type="Proteomes" id="UP001174694"/>
    </source>
</evidence>
<name>A0AA38R737_9PEZI</name>
<accession>A0AA38R737</accession>
<dbReference type="EMBL" id="JANBVO010000035">
    <property type="protein sequence ID" value="KAJ9137258.1"/>
    <property type="molecule type" value="Genomic_DNA"/>
</dbReference>
<dbReference type="Proteomes" id="UP001174694">
    <property type="component" value="Unassembled WGS sequence"/>
</dbReference>
<evidence type="ECO:0000256" key="1">
    <source>
        <dbReference type="SAM" id="MobiDB-lite"/>
    </source>
</evidence>
<keyword evidence="4" id="KW-1185">Reference proteome</keyword>
<reference evidence="3" key="1">
    <citation type="submission" date="2022-07" db="EMBL/GenBank/DDBJ databases">
        <title>Fungi with potential for degradation of polypropylene.</title>
        <authorList>
            <person name="Gostincar C."/>
        </authorList>
    </citation>
    <scope>NUCLEOTIDE SEQUENCE</scope>
    <source>
        <strain evidence="3">EXF-13308</strain>
    </source>
</reference>
<organism evidence="3 4">
    <name type="scientific">Pleurostoma richardsiae</name>
    <dbReference type="NCBI Taxonomy" id="41990"/>
    <lineage>
        <taxon>Eukaryota</taxon>
        <taxon>Fungi</taxon>
        <taxon>Dikarya</taxon>
        <taxon>Ascomycota</taxon>
        <taxon>Pezizomycotina</taxon>
        <taxon>Sordariomycetes</taxon>
        <taxon>Sordariomycetidae</taxon>
        <taxon>Calosphaeriales</taxon>
        <taxon>Pleurostomataceae</taxon>
        <taxon>Pleurostoma</taxon>
    </lineage>
</organism>
<evidence type="ECO:0000313" key="3">
    <source>
        <dbReference type="EMBL" id="KAJ9137258.1"/>
    </source>
</evidence>
<dbReference type="AlphaFoldDB" id="A0AA38R737"/>
<feature type="region of interest" description="Disordered" evidence="1">
    <location>
        <begin position="106"/>
        <end position="125"/>
    </location>
</feature>
<sequence length="365" mass="38736">MLVLSHSLLASSPRAGVSMSQHHKPRIQWLTALFALVWFASVASASALDPAPRPTPPIDLGETLLLDTRVPVFTKGAWTMLAEDGEHELAKRASTVTATVVSTVTPASSTSTSSTSTTEASPLPSPFDGGLSSNFTGDGSCPSFINWFLADATFKQCYPFSLLLQSSQSFFNAEKSLVSITQVLDASCAANVTFCTDFLNELATNLTDPSNCGADYQLGNSVVVQAYIGLLSYQTLYSATCLKDSDTSLYCFANAVTNLTTPSNVYIYYLPLNISLPGSSIPSCSSCLEQTMAIYQAATADRKEAIFNTYESAAQQINTLCGPSFVNGTLAAEAVQNSGFSSLAEGPPSLLLLSPLVVMALNWLL</sequence>
<proteinExistence type="predicted"/>
<feature type="compositionally biased region" description="Low complexity" evidence="1">
    <location>
        <begin position="106"/>
        <end position="122"/>
    </location>
</feature>
<feature type="domain" description="DUF7729" evidence="2">
    <location>
        <begin position="122"/>
        <end position="329"/>
    </location>
</feature>